<dbReference type="AlphaFoldDB" id="A0A0P7YCY5"/>
<organism evidence="3 5">
    <name type="scientific">Saliniramus fredricksonii</name>
    <dbReference type="NCBI Taxonomy" id="1653334"/>
    <lineage>
        <taxon>Bacteria</taxon>
        <taxon>Pseudomonadati</taxon>
        <taxon>Pseudomonadota</taxon>
        <taxon>Alphaproteobacteria</taxon>
        <taxon>Hyphomicrobiales</taxon>
        <taxon>Salinarimonadaceae</taxon>
        <taxon>Saliniramus</taxon>
    </lineage>
</organism>
<dbReference type="Pfam" id="PF09084">
    <property type="entry name" value="NMT1"/>
    <property type="match status" value="1"/>
</dbReference>
<dbReference type="PANTHER" id="PTHR30024">
    <property type="entry name" value="ALIPHATIC SULFONATES-BINDING PROTEIN-RELATED"/>
    <property type="match status" value="1"/>
</dbReference>
<keyword evidence="1" id="KW-0732">Signal</keyword>
<dbReference type="RefSeq" id="WP_083204543.1">
    <property type="nucleotide sequence ID" value="NZ_FMBM01000002.1"/>
</dbReference>
<evidence type="ECO:0000313" key="5">
    <source>
        <dbReference type="Proteomes" id="UP000050497"/>
    </source>
</evidence>
<evidence type="ECO:0000313" key="6">
    <source>
        <dbReference type="Proteomes" id="UP000182800"/>
    </source>
</evidence>
<dbReference type="EMBL" id="FMBM01000002">
    <property type="protein sequence ID" value="SCC81493.1"/>
    <property type="molecule type" value="Genomic_DNA"/>
</dbReference>
<feature type="chain" id="PRO_5006146190" evidence="1">
    <location>
        <begin position="35"/>
        <end position="334"/>
    </location>
</feature>
<dbReference type="InterPro" id="IPR015168">
    <property type="entry name" value="SsuA/THI5"/>
</dbReference>
<dbReference type="Gene3D" id="3.40.190.10">
    <property type="entry name" value="Periplasmic binding protein-like II"/>
    <property type="match status" value="2"/>
</dbReference>
<reference evidence="4 6" key="2">
    <citation type="submission" date="2016-08" db="EMBL/GenBank/DDBJ databases">
        <authorList>
            <person name="Varghese N."/>
            <person name="Submissions Spin"/>
        </authorList>
    </citation>
    <scope>NUCLEOTIDE SEQUENCE [LARGE SCALE GENOMIC DNA]</scope>
    <source>
        <strain evidence="4 6">HL-109</strain>
    </source>
</reference>
<dbReference type="EMBL" id="LJSX01000004">
    <property type="protein sequence ID" value="KPQ12012.1"/>
    <property type="molecule type" value="Genomic_DNA"/>
</dbReference>
<reference evidence="3 5" key="1">
    <citation type="submission" date="2015-09" db="EMBL/GenBank/DDBJ databases">
        <title>Identification and resolution of microdiversity through metagenomic sequencing of parallel consortia.</title>
        <authorList>
            <person name="Nelson W.C."/>
            <person name="Romine M.F."/>
            <person name="Lindemann S.R."/>
        </authorList>
    </citation>
    <scope>NUCLEOTIDE SEQUENCE [LARGE SCALE GENOMIC DNA]</scope>
    <source>
        <strain evidence="3">HL-109</strain>
    </source>
</reference>
<sequence length="334" mass="36100">MILENTAKTSRNWLAGLALGAAMAFGGAATTAQAQNDITVTHWGVLMYGAPYAIARDQGYFEEAGFELGDILTSSGGGTTVRNVLTGGLLYGETSLAAAVSAHLTGRDIVIVNTGAATVADILWITTPDNDEIDSIEDFVGKRIAYTRPQSVTDMTLRMSLDAAGLSADDMELIAAGGIGDGLTLLQQGAVDAVPILEPIWASQRDNYKAVLYLQDVLPRVAQTVGITTSAFAEERGDDLRAIIEARRKGVQFIKDNPEEAARIFAEVYDRDEAIMRTAIDAMLEIDYWSEGGFIYEDMDRKMDGLRLIDVVEGDVDWSAVVDESFLPEDLRSE</sequence>
<evidence type="ECO:0000313" key="3">
    <source>
        <dbReference type="EMBL" id="KPQ12012.1"/>
    </source>
</evidence>
<proteinExistence type="predicted"/>
<feature type="domain" description="SsuA/THI5-like" evidence="2">
    <location>
        <begin position="50"/>
        <end position="261"/>
    </location>
</feature>
<gene>
    <name evidence="4" type="ORF">GA0071312_2437</name>
    <name evidence="3" type="ORF">HLUCCO17_04230</name>
</gene>
<keyword evidence="6" id="KW-1185">Reference proteome</keyword>
<evidence type="ECO:0000313" key="4">
    <source>
        <dbReference type="EMBL" id="SCC81493.1"/>
    </source>
</evidence>
<dbReference type="STRING" id="1653334.GA0071312_2437"/>
<dbReference type="PANTHER" id="PTHR30024:SF42">
    <property type="entry name" value="ALIPHATIC SULFONATES-BINDING PROTEIN-RELATED"/>
    <property type="match status" value="1"/>
</dbReference>
<name>A0A0P7YCY5_9HYPH</name>
<evidence type="ECO:0000259" key="2">
    <source>
        <dbReference type="Pfam" id="PF09084"/>
    </source>
</evidence>
<evidence type="ECO:0000256" key="1">
    <source>
        <dbReference type="SAM" id="SignalP"/>
    </source>
</evidence>
<protein>
    <submittedName>
        <fullName evidence="3">NitT/TauT family transport system substrate-binding protein</fullName>
    </submittedName>
</protein>
<dbReference type="Proteomes" id="UP000050497">
    <property type="component" value="Unassembled WGS sequence"/>
</dbReference>
<accession>A0A0P7YCY5</accession>
<dbReference type="Proteomes" id="UP000182800">
    <property type="component" value="Unassembled WGS sequence"/>
</dbReference>
<comment type="caution">
    <text evidence="3">The sequence shown here is derived from an EMBL/GenBank/DDBJ whole genome shotgun (WGS) entry which is preliminary data.</text>
</comment>
<dbReference type="SUPFAM" id="SSF53850">
    <property type="entry name" value="Periplasmic binding protein-like II"/>
    <property type="match status" value="1"/>
</dbReference>
<feature type="signal peptide" evidence="1">
    <location>
        <begin position="1"/>
        <end position="34"/>
    </location>
</feature>